<dbReference type="Gene3D" id="3.90.550.10">
    <property type="entry name" value="Spore Coat Polysaccharide Biosynthesis Protein SpsA, Chain A"/>
    <property type="match status" value="1"/>
</dbReference>
<sequence>MNTPLVSVIIPNYNYLCYLEQRISSVLNQTCKDIEIILLDDASTDGSQDYLESLSAIPQVTHIIYNQTNTGSPFSQWEKGLELARGKYIWIAEADDLADVTFLQKLLPAMEYNDQIVLSFSASQMIDTEGQAINKDYDHLERRKYTHTRLASIYDGTAFVKKNMYWRNWVYNASGVLFRRSAITEKALKALSMHYSGDWLFWSNIANQGKVVEYHERLNKFRFHTSSTTHKGAYMGFIEDIDIVKTFNRDYSISTLKRWIRGGRFFRRMSKMGFSQEQTNKIRQKISEDICPELCGRLADLLSKICPWLASETHDSVAGQALQFPLQGIEACPK</sequence>
<comment type="caution">
    <text evidence="2">The sequence shown here is derived from an EMBL/GenBank/DDBJ whole genome shotgun (WGS) entry which is preliminary data.</text>
</comment>
<dbReference type="EMBL" id="JADIMG010000084">
    <property type="protein sequence ID" value="MBO8460433.1"/>
    <property type="molecule type" value="Genomic_DNA"/>
</dbReference>
<dbReference type="Pfam" id="PF00535">
    <property type="entry name" value="Glycos_transf_2"/>
    <property type="match status" value="1"/>
</dbReference>
<dbReference type="CDD" id="cd00761">
    <property type="entry name" value="Glyco_tranf_GTA_type"/>
    <property type="match status" value="1"/>
</dbReference>
<gene>
    <name evidence="2" type="ORF">IAA73_08895</name>
</gene>
<evidence type="ECO:0000313" key="2">
    <source>
        <dbReference type="EMBL" id="MBO8460433.1"/>
    </source>
</evidence>
<protein>
    <submittedName>
        <fullName evidence="2">Glycosyltransferase family 2 protein</fullName>
    </submittedName>
</protein>
<evidence type="ECO:0000313" key="3">
    <source>
        <dbReference type="Proteomes" id="UP000823641"/>
    </source>
</evidence>
<dbReference type="Proteomes" id="UP000823641">
    <property type="component" value="Unassembled WGS sequence"/>
</dbReference>
<accession>A0A9D9HV22</accession>
<reference evidence="2" key="2">
    <citation type="journal article" date="2021" name="PeerJ">
        <title>Extensive microbial diversity within the chicken gut microbiome revealed by metagenomics and culture.</title>
        <authorList>
            <person name="Gilroy R."/>
            <person name="Ravi A."/>
            <person name="Getino M."/>
            <person name="Pursley I."/>
            <person name="Horton D.L."/>
            <person name="Alikhan N.F."/>
            <person name="Baker D."/>
            <person name="Gharbi K."/>
            <person name="Hall N."/>
            <person name="Watson M."/>
            <person name="Adriaenssens E.M."/>
            <person name="Foster-Nyarko E."/>
            <person name="Jarju S."/>
            <person name="Secka A."/>
            <person name="Antonio M."/>
            <person name="Oren A."/>
            <person name="Chaudhuri R.R."/>
            <person name="La Ragione R."/>
            <person name="Hildebrand F."/>
            <person name="Pallen M.J."/>
        </authorList>
    </citation>
    <scope>NUCLEOTIDE SEQUENCE</scope>
    <source>
        <strain evidence="2">G3-3990</strain>
    </source>
</reference>
<dbReference type="InterPro" id="IPR050834">
    <property type="entry name" value="Glycosyltransf_2"/>
</dbReference>
<dbReference type="AlphaFoldDB" id="A0A9D9HV22"/>
<dbReference type="InterPro" id="IPR029044">
    <property type="entry name" value="Nucleotide-diphossugar_trans"/>
</dbReference>
<dbReference type="SUPFAM" id="SSF53448">
    <property type="entry name" value="Nucleotide-diphospho-sugar transferases"/>
    <property type="match status" value="1"/>
</dbReference>
<evidence type="ECO:0000259" key="1">
    <source>
        <dbReference type="Pfam" id="PF00535"/>
    </source>
</evidence>
<name>A0A9D9HV22_9BACT</name>
<dbReference type="PANTHER" id="PTHR43685">
    <property type="entry name" value="GLYCOSYLTRANSFERASE"/>
    <property type="match status" value="1"/>
</dbReference>
<dbReference type="InterPro" id="IPR001173">
    <property type="entry name" value="Glyco_trans_2-like"/>
</dbReference>
<feature type="domain" description="Glycosyltransferase 2-like" evidence="1">
    <location>
        <begin position="7"/>
        <end position="149"/>
    </location>
</feature>
<reference evidence="2" key="1">
    <citation type="submission" date="2020-10" db="EMBL/GenBank/DDBJ databases">
        <authorList>
            <person name="Gilroy R."/>
        </authorList>
    </citation>
    <scope>NUCLEOTIDE SEQUENCE</scope>
    <source>
        <strain evidence="2">G3-3990</strain>
    </source>
</reference>
<dbReference type="PANTHER" id="PTHR43685:SF11">
    <property type="entry name" value="GLYCOSYLTRANSFERASE TAGX-RELATED"/>
    <property type="match status" value="1"/>
</dbReference>
<proteinExistence type="predicted"/>
<organism evidence="2 3">
    <name type="scientific">Candidatus Gallipaludibacter merdavium</name>
    <dbReference type="NCBI Taxonomy" id="2840839"/>
    <lineage>
        <taxon>Bacteria</taxon>
        <taxon>Pseudomonadati</taxon>
        <taxon>Bacteroidota</taxon>
        <taxon>Bacteroidia</taxon>
        <taxon>Bacteroidales</taxon>
        <taxon>Candidatus Gallipaludibacter</taxon>
    </lineage>
</organism>